<keyword evidence="5" id="KW-0073">Auxin biosynthesis</keyword>
<dbReference type="Pfam" id="PF01593">
    <property type="entry name" value="Amino_oxidase"/>
    <property type="match status" value="1"/>
</dbReference>
<comment type="caution">
    <text evidence="8">The sequence shown here is derived from an EMBL/GenBank/DDBJ whole genome shotgun (WGS) entry which is preliminary data.</text>
</comment>
<evidence type="ECO:0000256" key="6">
    <source>
        <dbReference type="ARBA" id="ARBA00047321"/>
    </source>
</evidence>
<dbReference type="InterPro" id="IPR036188">
    <property type="entry name" value="FAD/NAD-bd_sf"/>
</dbReference>
<dbReference type="Gene3D" id="3.90.660.10">
    <property type="match status" value="1"/>
</dbReference>
<feature type="domain" description="Amine oxidase" evidence="7">
    <location>
        <begin position="12"/>
        <end position="354"/>
    </location>
</feature>
<name>A0A4Z0L7C8_9FLAO</name>
<dbReference type="SUPFAM" id="SSF51905">
    <property type="entry name" value="FAD/NAD(P)-binding domain"/>
    <property type="match status" value="1"/>
</dbReference>
<evidence type="ECO:0000256" key="5">
    <source>
        <dbReference type="ARBA" id="ARBA00023070"/>
    </source>
</evidence>
<dbReference type="InterPro" id="IPR050281">
    <property type="entry name" value="Flavin_monoamine_oxidase"/>
</dbReference>
<dbReference type="GO" id="GO:0009063">
    <property type="term" value="P:amino acid catabolic process"/>
    <property type="evidence" value="ECO:0007669"/>
    <property type="project" value="TreeGrafter"/>
</dbReference>
<evidence type="ECO:0000256" key="4">
    <source>
        <dbReference type="ARBA" id="ARBA00017871"/>
    </source>
</evidence>
<evidence type="ECO:0000259" key="7">
    <source>
        <dbReference type="Pfam" id="PF01593"/>
    </source>
</evidence>
<dbReference type="PANTHER" id="PTHR10742">
    <property type="entry name" value="FLAVIN MONOAMINE OXIDASE"/>
    <property type="match status" value="1"/>
</dbReference>
<dbReference type="Gene3D" id="3.50.50.60">
    <property type="entry name" value="FAD/NAD(P)-binding domain"/>
    <property type="match status" value="1"/>
</dbReference>
<dbReference type="OrthoDB" id="3972913at2"/>
<sequence length="522" mass="59717">MKKNILIAGGGISGLYSALQLSQRGHNVTIIEAAPDHWGGRIETTILDKFVTEWGPMRFETQLQPKFGKLIDDLKIELIPFNGPKANPSPFPQYDLPLQEQNLDALALLRRGILLMMGKSPNNPIDYGCQNWIDSLTEEDFRTMRKESKLNGKLMWKMGFWNALSEDGILTHQALMKIRDTGTFYHMIPDNLNAIEWVIWWLRAFKTEGQILATIKKGSNEITNQMILKLQKRPNVTMISGAKLAAFKNTSPSQVQATYFHEGKEKTIIADHLLLALPQYPLKQLAPSLPYKISSQLDAVNGFAMTKVFFILNQPWWEYDQSPQARANRMPTREIHYFRRSKTDDFDGYGMILLYTDKPATEFWNYYIQDRNQHNFAEINNNDEIKQQFANFMSKDVYRSLQGNEAMTSSGLHLTKEALFKYSNMTLEQINADIEASIVSYGIRDWSCAPYGAGNHCWRPGVKSWEIQQEFKAFALDGSDQKNVHIIGEAYSDYTGFIEGAINSSDWALELITGEKMTIEMQ</sequence>
<protein>
    <recommendedName>
        <fullName evidence="4">Tryptophan 2-monooxygenase</fullName>
        <ecNumber evidence="3">1.13.12.3</ecNumber>
    </recommendedName>
</protein>
<dbReference type="GO" id="GO:0009851">
    <property type="term" value="P:auxin biosynthetic process"/>
    <property type="evidence" value="ECO:0007669"/>
    <property type="project" value="UniProtKB-KW"/>
</dbReference>
<dbReference type="GO" id="GO:0050361">
    <property type="term" value="F:tryptophan 2-monooxygenase activity"/>
    <property type="evidence" value="ECO:0007669"/>
    <property type="project" value="UniProtKB-EC"/>
</dbReference>
<dbReference type="InterPro" id="IPR002937">
    <property type="entry name" value="Amino_oxidase"/>
</dbReference>
<keyword evidence="9" id="KW-1185">Reference proteome</keyword>
<dbReference type="Proteomes" id="UP000297407">
    <property type="component" value="Unassembled WGS sequence"/>
</dbReference>
<dbReference type="RefSeq" id="WP_135526719.1">
    <property type="nucleotide sequence ID" value="NZ_SRLH01000005.1"/>
</dbReference>
<comment type="similarity">
    <text evidence="2">Belongs to the tryptophan 2-monooxygenase family.</text>
</comment>
<evidence type="ECO:0000256" key="1">
    <source>
        <dbReference type="ARBA" id="ARBA00004814"/>
    </source>
</evidence>
<dbReference type="Gene3D" id="1.20.1440.240">
    <property type="match status" value="1"/>
</dbReference>
<dbReference type="PANTHER" id="PTHR10742:SF342">
    <property type="entry name" value="AMINE OXIDASE"/>
    <property type="match status" value="1"/>
</dbReference>
<evidence type="ECO:0000256" key="3">
    <source>
        <dbReference type="ARBA" id="ARBA00012535"/>
    </source>
</evidence>
<evidence type="ECO:0000313" key="9">
    <source>
        <dbReference type="Proteomes" id="UP000297407"/>
    </source>
</evidence>
<dbReference type="AlphaFoldDB" id="A0A4Z0L7C8"/>
<proteinExistence type="inferred from homology"/>
<organism evidence="8 9">
    <name type="scientific">Flavobacterium humi</name>
    <dbReference type="NCBI Taxonomy" id="2562683"/>
    <lineage>
        <taxon>Bacteria</taxon>
        <taxon>Pseudomonadati</taxon>
        <taxon>Bacteroidota</taxon>
        <taxon>Flavobacteriia</taxon>
        <taxon>Flavobacteriales</taxon>
        <taxon>Flavobacteriaceae</taxon>
        <taxon>Flavobacterium</taxon>
    </lineage>
</organism>
<gene>
    <name evidence="8" type="ORF">E4635_10860</name>
</gene>
<dbReference type="GO" id="GO:0001716">
    <property type="term" value="F:L-amino-acid oxidase activity"/>
    <property type="evidence" value="ECO:0007669"/>
    <property type="project" value="TreeGrafter"/>
</dbReference>
<dbReference type="EMBL" id="SRLH01000005">
    <property type="protein sequence ID" value="TGD57679.1"/>
    <property type="molecule type" value="Genomic_DNA"/>
</dbReference>
<comment type="catalytic activity">
    <reaction evidence="6">
        <text>L-tryptophan + O2 = indole-3-acetamide + CO2 + H2O</text>
        <dbReference type="Rhea" id="RHEA:16165"/>
        <dbReference type="ChEBI" id="CHEBI:15377"/>
        <dbReference type="ChEBI" id="CHEBI:15379"/>
        <dbReference type="ChEBI" id="CHEBI:16031"/>
        <dbReference type="ChEBI" id="CHEBI:16526"/>
        <dbReference type="ChEBI" id="CHEBI:57912"/>
        <dbReference type="EC" id="1.13.12.3"/>
    </reaction>
</comment>
<accession>A0A4Z0L7C8</accession>
<evidence type="ECO:0000256" key="2">
    <source>
        <dbReference type="ARBA" id="ARBA00005833"/>
    </source>
</evidence>
<comment type="pathway">
    <text evidence="1">Plant hormone metabolism; auxin biosynthesis.</text>
</comment>
<reference evidence="8 9" key="1">
    <citation type="submission" date="2019-04" db="EMBL/GenBank/DDBJ databases">
        <title>Flavobacterium sp. strain DS2-A Genome sequencing and assembly.</title>
        <authorList>
            <person name="Kim I."/>
        </authorList>
    </citation>
    <scope>NUCLEOTIDE SEQUENCE [LARGE SCALE GENOMIC DNA]</scope>
    <source>
        <strain evidence="8 9">DS2-A</strain>
    </source>
</reference>
<dbReference type="EC" id="1.13.12.3" evidence="3"/>
<evidence type="ECO:0000313" key="8">
    <source>
        <dbReference type="EMBL" id="TGD57679.1"/>
    </source>
</evidence>